<keyword evidence="1" id="KW-0812">Transmembrane</keyword>
<keyword evidence="3" id="KW-1185">Reference proteome</keyword>
<dbReference type="Proteomes" id="UP000289946">
    <property type="component" value="Unassembled WGS sequence"/>
</dbReference>
<name>A0ABY0D8F3_9BRAD</name>
<comment type="caution">
    <text evidence="2">The sequence shown here is derived from an EMBL/GenBank/DDBJ whole genome shotgun (WGS) entry which is preliminary data.</text>
</comment>
<protein>
    <recommendedName>
        <fullName evidence="4">Membrane transport protein MMPL domain-containing protein</fullName>
    </recommendedName>
</protein>
<evidence type="ECO:0000313" key="3">
    <source>
        <dbReference type="Proteomes" id="UP000289946"/>
    </source>
</evidence>
<keyword evidence="1" id="KW-0472">Membrane</keyword>
<reference evidence="2 3" key="1">
    <citation type="submission" date="2018-10" db="EMBL/GenBank/DDBJ databases">
        <title>Bradyrhizobium sp. nov., isolated from effective nodules of peanut in China.</title>
        <authorList>
            <person name="Li Y."/>
        </authorList>
    </citation>
    <scope>NUCLEOTIDE SEQUENCE [LARGE SCALE GENOMIC DNA]</scope>
    <source>
        <strain evidence="2 3">CCBAU 51781</strain>
    </source>
</reference>
<feature type="transmembrane region" description="Helical" evidence="1">
    <location>
        <begin position="33"/>
        <end position="53"/>
    </location>
</feature>
<evidence type="ECO:0000313" key="2">
    <source>
        <dbReference type="EMBL" id="RXG84492.1"/>
    </source>
</evidence>
<gene>
    <name evidence="2" type="ORF">EAS62_39700</name>
</gene>
<sequence>MGGARWDAITTGLVGTTILAVAMLLMIASRGQLLTIAAFILFFGIGSGVLSTIRATMPLIFYDPTPIMWSARDPRVAARATPTVGRDRERDAWSRGGLIRTELRRPPPCDVDLRL</sequence>
<keyword evidence="1" id="KW-1133">Transmembrane helix</keyword>
<organism evidence="2 3">
    <name type="scientific">Bradyrhizobium zhanjiangense</name>
    <dbReference type="NCBI Taxonomy" id="1325107"/>
    <lineage>
        <taxon>Bacteria</taxon>
        <taxon>Pseudomonadati</taxon>
        <taxon>Pseudomonadota</taxon>
        <taxon>Alphaproteobacteria</taxon>
        <taxon>Hyphomicrobiales</taxon>
        <taxon>Nitrobacteraceae</taxon>
        <taxon>Bradyrhizobium</taxon>
    </lineage>
</organism>
<proteinExistence type="predicted"/>
<accession>A0ABY0D8F3</accession>
<dbReference type="EMBL" id="RDRA01000060">
    <property type="protein sequence ID" value="RXG84492.1"/>
    <property type="molecule type" value="Genomic_DNA"/>
</dbReference>
<evidence type="ECO:0000256" key="1">
    <source>
        <dbReference type="SAM" id="Phobius"/>
    </source>
</evidence>
<feature type="transmembrane region" description="Helical" evidence="1">
    <location>
        <begin position="7"/>
        <end position="27"/>
    </location>
</feature>
<evidence type="ECO:0008006" key="4">
    <source>
        <dbReference type="Google" id="ProtNLM"/>
    </source>
</evidence>